<name>A0ABV4CZ64_9BACT</name>
<dbReference type="EC" id="1.3.1.98" evidence="5 19"/>
<evidence type="ECO:0000256" key="18">
    <source>
        <dbReference type="ARBA" id="ARBA00048914"/>
    </source>
</evidence>
<evidence type="ECO:0000256" key="6">
    <source>
        <dbReference type="ARBA" id="ARBA00015188"/>
    </source>
</evidence>
<sequence length="336" mass="37372">MKLLRDFDLTATTTFHVPALTRWYGEFENIEQLCALLEDPRLQGLPRMCMGGGSNLLFVKPYEGIVIRPASRDITLLGSDNETVSVKADAGVVWDDFVKFCVDNDLFGAENLSYIPGEVGASAVQNVGAYGVEAKDIISAVHVYDTTDRRQKVLDVTDCGYGYRDSMFKKFPSRYIVLDVTYRLSCKESYNLEYGPLKELKEDADLSLRKVRERIINIRKSKLPDPEYMGSAGSFFKNPVITLKHFNALKERYADIPSYPAGQGMIKVPAGWLIERSGLKGVAVGGAQVYTRQCLVIVNTGNATADDVVALYRHVQDTVSDKFDILLSPEVNIIGL</sequence>
<feature type="active site" evidence="19">
    <location>
        <position position="330"/>
    </location>
</feature>
<keyword evidence="15 19" id="KW-0131">Cell cycle</keyword>
<dbReference type="InterPro" id="IPR011601">
    <property type="entry name" value="MurB_C"/>
</dbReference>
<dbReference type="GO" id="GO:0008762">
    <property type="term" value="F:UDP-N-acetylmuramate dehydrogenase activity"/>
    <property type="evidence" value="ECO:0007669"/>
    <property type="project" value="UniProtKB-EC"/>
</dbReference>
<dbReference type="Gene3D" id="3.30.465.10">
    <property type="match status" value="1"/>
</dbReference>
<keyword evidence="16 19" id="KW-0961">Cell wall biogenesis/degradation</keyword>
<dbReference type="PANTHER" id="PTHR21071">
    <property type="entry name" value="UDP-N-ACETYLENOLPYRUVOYLGLUCOSAMINE REDUCTASE"/>
    <property type="match status" value="1"/>
</dbReference>
<dbReference type="NCBIfam" id="NF000755">
    <property type="entry name" value="PRK00046.1"/>
    <property type="match status" value="1"/>
</dbReference>
<evidence type="ECO:0000256" key="5">
    <source>
        <dbReference type="ARBA" id="ARBA00012518"/>
    </source>
</evidence>
<dbReference type="InterPro" id="IPR006094">
    <property type="entry name" value="Oxid_FAD_bind_N"/>
</dbReference>
<dbReference type="Proteomes" id="UP001565200">
    <property type="component" value="Unassembled WGS sequence"/>
</dbReference>
<protein>
    <recommendedName>
        <fullName evidence="6 19">UDP-N-acetylenolpyruvoylglucosamine reductase</fullName>
        <ecNumber evidence="5 19">1.3.1.98</ecNumber>
    </recommendedName>
    <alternativeName>
        <fullName evidence="17 19">UDP-N-acetylmuramate dehydrogenase</fullName>
    </alternativeName>
</protein>
<keyword evidence="9 19" id="KW-0285">Flavoprotein</keyword>
<feature type="active site" evidence="19">
    <location>
        <position position="164"/>
    </location>
</feature>
<dbReference type="InterPro" id="IPR003170">
    <property type="entry name" value="MurB"/>
</dbReference>
<dbReference type="PROSITE" id="PS51387">
    <property type="entry name" value="FAD_PCMH"/>
    <property type="match status" value="1"/>
</dbReference>
<dbReference type="SUPFAM" id="SSF56176">
    <property type="entry name" value="FAD-binding/transporter-associated domain-like"/>
    <property type="match status" value="1"/>
</dbReference>
<evidence type="ECO:0000256" key="15">
    <source>
        <dbReference type="ARBA" id="ARBA00023306"/>
    </source>
</evidence>
<evidence type="ECO:0000256" key="16">
    <source>
        <dbReference type="ARBA" id="ARBA00023316"/>
    </source>
</evidence>
<evidence type="ECO:0000256" key="11">
    <source>
        <dbReference type="ARBA" id="ARBA00022857"/>
    </source>
</evidence>
<comment type="similarity">
    <text evidence="19">Belongs to the MurB family.</text>
</comment>
<dbReference type="InterPro" id="IPR016169">
    <property type="entry name" value="FAD-bd_PCMH_sub2"/>
</dbReference>
<evidence type="ECO:0000313" key="21">
    <source>
        <dbReference type="EMBL" id="MEY8245845.1"/>
    </source>
</evidence>
<evidence type="ECO:0000256" key="2">
    <source>
        <dbReference type="ARBA" id="ARBA00003921"/>
    </source>
</evidence>
<evidence type="ECO:0000256" key="7">
    <source>
        <dbReference type="ARBA" id="ARBA00022490"/>
    </source>
</evidence>
<accession>A0ABV4CZ64</accession>
<keyword evidence="7 19" id="KW-0963">Cytoplasm</keyword>
<evidence type="ECO:0000256" key="12">
    <source>
        <dbReference type="ARBA" id="ARBA00022960"/>
    </source>
</evidence>
<comment type="cofactor">
    <cofactor evidence="1 19">
        <name>FAD</name>
        <dbReference type="ChEBI" id="CHEBI:57692"/>
    </cofactor>
</comment>
<gene>
    <name evidence="19 21" type="primary">murB</name>
    <name evidence="21" type="ORF">AAK873_09495</name>
</gene>
<dbReference type="NCBIfam" id="NF010478">
    <property type="entry name" value="PRK13903.1"/>
    <property type="match status" value="1"/>
</dbReference>
<keyword evidence="10 19" id="KW-0274">FAD</keyword>
<dbReference type="InterPro" id="IPR036635">
    <property type="entry name" value="MurB_C_sf"/>
</dbReference>
<evidence type="ECO:0000256" key="1">
    <source>
        <dbReference type="ARBA" id="ARBA00001974"/>
    </source>
</evidence>
<dbReference type="Gene3D" id="3.90.78.10">
    <property type="entry name" value="UDP-N-acetylenolpyruvoylglucosamine reductase, C-terminal domain"/>
    <property type="match status" value="1"/>
</dbReference>
<comment type="caution">
    <text evidence="21">The sequence shown here is derived from an EMBL/GenBank/DDBJ whole genome shotgun (WGS) entry which is preliminary data.</text>
</comment>
<evidence type="ECO:0000313" key="22">
    <source>
        <dbReference type="Proteomes" id="UP001565200"/>
    </source>
</evidence>
<comment type="pathway">
    <text evidence="4 19">Cell wall biogenesis; peptidoglycan biosynthesis.</text>
</comment>
<dbReference type="InterPro" id="IPR016166">
    <property type="entry name" value="FAD-bd_PCMH"/>
</dbReference>
<keyword evidence="22" id="KW-1185">Reference proteome</keyword>
<dbReference type="PANTHER" id="PTHR21071:SF4">
    <property type="entry name" value="UDP-N-ACETYLENOLPYRUVOYLGLUCOSAMINE REDUCTASE"/>
    <property type="match status" value="1"/>
</dbReference>
<evidence type="ECO:0000256" key="4">
    <source>
        <dbReference type="ARBA" id="ARBA00004752"/>
    </source>
</evidence>
<keyword evidence="14 19" id="KW-0560">Oxidoreductase</keyword>
<dbReference type="SUPFAM" id="SSF56194">
    <property type="entry name" value="Uridine diphospho-N-Acetylenolpyruvylglucosamine reductase, MurB, C-terminal domain"/>
    <property type="match status" value="1"/>
</dbReference>
<dbReference type="RefSeq" id="WP_121699035.1">
    <property type="nucleotide sequence ID" value="NZ_JBCLPP010000025.1"/>
</dbReference>
<keyword evidence="12 19" id="KW-0133">Cell shape</keyword>
<evidence type="ECO:0000256" key="3">
    <source>
        <dbReference type="ARBA" id="ARBA00004496"/>
    </source>
</evidence>
<evidence type="ECO:0000256" key="9">
    <source>
        <dbReference type="ARBA" id="ARBA00022630"/>
    </source>
</evidence>
<organism evidence="21 22">
    <name type="scientific">Heminiphilus faecis</name>
    <dbReference type="NCBI Taxonomy" id="2601703"/>
    <lineage>
        <taxon>Bacteria</taxon>
        <taxon>Pseudomonadati</taxon>
        <taxon>Bacteroidota</taxon>
        <taxon>Bacteroidia</taxon>
        <taxon>Bacteroidales</taxon>
        <taxon>Muribaculaceae</taxon>
        <taxon>Heminiphilus</taxon>
    </lineage>
</organism>
<dbReference type="Gene3D" id="3.30.43.10">
    <property type="entry name" value="Uridine Diphospho-n-acetylenolpyruvylglucosamine Reductase, domain 2"/>
    <property type="match status" value="1"/>
</dbReference>
<comment type="function">
    <text evidence="2 19">Cell wall formation.</text>
</comment>
<feature type="active site" description="Proton donor" evidence="19">
    <location>
        <position position="234"/>
    </location>
</feature>
<proteinExistence type="inferred from homology"/>
<keyword evidence="13 19" id="KW-0573">Peptidoglycan synthesis</keyword>
<dbReference type="Pfam" id="PF02873">
    <property type="entry name" value="MurB_C"/>
    <property type="match status" value="1"/>
</dbReference>
<keyword evidence="11 19" id="KW-0521">NADP</keyword>
<evidence type="ECO:0000256" key="8">
    <source>
        <dbReference type="ARBA" id="ARBA00022618"/>
    </source>
</evidence>
<dbReference type="InterPro" id="IPR016167">
    <property type="entry name" value="FAD-bd_PCMH_sub1"/>
</dbReference>
<evidence type="ECO:0000256" key="17">
    <source>
        <dbReference type="ARBA" id="ARBA00031026"/>
    </source>
</evidence>
<comment type="subcellular location">
    <subcellularLocation>
        <location evidence="3 19">Cytoplasm</location>
    </subcellularLocation>
</comment>
<dbReference type="HAMAP" id="MF_00037">
    <property type="entry name" value="MurB"/>
    <property type="match status" value="1"/>
</dbReference>
<reference evidence="21 22" key="1">
    <citation type="submission" date="2024-03" db="EMBL/GenBank/DDBJ databases">
        <title>Mouse gut bacterial collection (mGBC) of GemPharmatech.</title>
        <authorList>
            <person name="He Y."/>
            <person name="Dong L."/>
            <person name="Wu D."/>
            <person name="Gao X."/>
            <person name="Lin Z."/>
        </authorList>
    </citation>
    <scope>NUCLEOTIDE SEQUENCE [LARGE SCALE GENOMIC DNA]</scope>
    <source>
        <strain evidence="21 22">54-13</strain>
    </source>
</reference>
<evidence type="ECO:0000256" key="14">
    <source>
        <dbReference type="ARBA" id="ARBA00023002"/>
    </source>
</evidence>
<comment type="catalytic activity">
    <reaction evidence="18 19">
        <text>UDP-N-acetyl-alpha-D-muramate + NADP(+) = UDP-N-acetyl-3-O-(1-carboxyvinyl)-alpha-D-glucosamine + NADPH + H(+)</text>
        <dbReference type="Rhea" id="RHEA:12248"/>
        <dbReference type="ChEBI" id="CHEBI:15378"/>
        <dbReference type="ChEBI" id="CHEBI:57783"/>
        <dbReference type="ChEBI" id="CHEBI:58349"/>
        <dbReference type="ChEBI" id="CHEBI:68483"/>
        <dbReference type="ChEBI" id="CHEBI:70757"/>
        <dbReference type="EC" id="1.3.1.98"/>
    </reaction>
</comment>
<feature type="domain" description="FAD-binding PCMH-type" evidence="20">
    <location>
        <begin position="16"/>
        <end position="187"/>
    </location>
</feature>
<dbReference type="InterPro" id="IPR036318">
    <property type="entry name" value="FAD-bd_PCMH-like_sf"/>
</dbReference>
<evidence type="ECO:0000256" key="19">
    <source>
        <dbReference type="HAMAP-Rule" id="MF_00037"/>
    </source>
</evidence>
<evidence type="ECO:0000256" key="10">
    <source>
        <dbReference type="ARBA" id="ARBA00022827"/>
    </source>
</evidence>
<evidence type="ECO:0000256" key="13">
    <source>
        <dbReference type="ARBA" id="ARBA00022984"/>
    </source>
</evidence>
<keyword evidence="8 19" id="KW-0132">Cell division</keyword>
<dbReference type="NCBIfam" id="TIGR00179">
    <property type="entry name" value="murB"/>
    <property type="match status" value="1"/>
</dbReference>
<evidence type="ECO:0000259" key="20">
    <source>
        <dbReference type="PROSITE" id="PS51387"/>
    </source>
</evidence>
<dbReference type="Pfam" id="PF01565">
    <property type="entry name" value="FAD_binding_4"/>
    <property type="match status" value="1"/>
</dbReference>
<dbReference type="EMBL" id="JBCLPP010000025">
    <property type="protein sequence ID" value="MEY8245845.1"/>
    <property type="molecule type" value="Genomic_DNA"/>
</dbReference>